<comment type="caution">
    <text evidence="2">The sequence shown here is derived from an EMBL/GenBank/DDBJ whole genome shotgun (WGS) entry which is preliminary data.</text>
</comment>
<reference evidence="2" key="1">
    <citation type="journal article" date="2014" name="Int. J. Syst. Evol. Microbiol.">
        <title>Complete genome sequence of Corynebacterium casei LMG S-19264T (=DSM 44701T), isolated from a smear-ripened cheese.</title>
        <authorList>
            <consortium name="US DOE Joint Genome Institute (JGI-PGF)"/>
            <person name="Walter F."/>
            <person name="Albersmeier A."/>
            <person name="Kalinowski J."/>
            <person name="Ruckert C."/>
        </authorList>
    </citation>
    <scope>NUCLEOTIDE SEQUENCE</scope>
    <source>
        <strain evidence="2">CGMCC 1.12813</strain>
    </source>
</reference>
<proteinExistence type="predicted"/>
<dbReference type="PANTHER" id="PTHR43792">
    <property type="entry name" value="GNAT FAMILY, PUTATIVE (AFU_ORTHOLOGUE AFUA_3G00765)-RELATED-RELATED"/>
    <property type="match status" value="1"/>
</dbReference>
<dbReference type="EMBL" id="BMGB01000001">
    <property type="protein sequence ID" value="GGB01811.1"/>
    <property type="molecule type" value="Genomic_DNA"/>
</dbReference>
<dbReference type="PROSITE" id="PS51186">
    <property type="entry name" value="GNAT"/>
    <property type="match status" value="1"/>
</dbReference>
<dbReference type="SUPFAM" id="SSF55729">
    <property type="entry name" value="Acyl-CoA N-acyltransferases (Nat)"/>
    <property type="match status" value="1"/>
</dbReference>
<evidence type="ECO:0000313" key="3">
    <source>
        <dbReference type="Proteomes" id="UP000606922"/>
    </source>
</evidence>
<accession>A0A916WI21</accession>
<organism evidence="2 3">
    <name type="scientific">Conyzicola nivalis</name>
    <dbReference type="NCBI Taxonomy" id="1477021"/>
    <lineage>
        <taxon>Bacteria</taxon>
        <taxon>Bacillati</taxon>
        <taxon>Actinomycetota</taxon>
        <taxon>Actinomycetes</taxon>
        <taxon>Micrococcales</taxon>
        <taxon>Microbacteriaceae</taxon>
        <taxon>Conyzicola</taxon>
    </lineage>
</organism>
<dbReference type="InterPro" id="IPR051531">
    <property type="entry name" value="N-acetyltransferase"/>
</dbReference>
<evidence type="ECO:0000259" key="1">
    <source>
        <dbReference type="PROSITE" id="PS51186"/>
    </source>
</evidence>
<dbReference type="Proteomes" id="UP000606922">
    <property type="component" value="Unassembled WGS sequence"/>
</dbReference>
<dbReference type="GO" id="GO:0016747">
    <property type="term" value="F:acyltransferase activity, transferring groups other than amino-acyl groups"/>
    <property type="evidence" value="ECO:0007669"/>
    <property type="project" value="InterPro"/>
</dbReference>
<evidence type="ECO:0000313" key="2">
    <source>
        <dbReference type="EMBL" id="GGB01811.1"/>
    </source>
</evidence>
<dbReference type="Pfam" id="PF13302">
    <property type="entry name" value="Acetyltransf_3"/>
    <property type="match status" value="1"/>
</dbReference>
<feature type="domain" description="N-acetyltransferase" evidence="1">
    <location>
        <begin position="7"/>
        <end position="169"/>
    </location>
</feature>
<dbReference type="AlphaFoldDB" id="A0A916WI21"/>
<dbReference type="Gene3D" id="3.40.630.30">
    <property type="match status" value="1"/>
</dbReference>
<dbReference type="InterPro" id="IPR000182">
    <property type="entry name" value="GNAT_dom"/>
</dbReference>
<keyword evidence="3" id="KW-1185">Reference proteome</keyword>
<dbReference type="PANTHER" id="PTHR43792:SF1">
    <property type="entry name" value="N-ACETYLTRANSFERASE DOMAIN-CONTAINING PROTEIN"/>
    <property type="match status" value="1"/>
</dbReference>
<name>A0A916WI21_9MICO</name>
<dbReference type="InterPro" id="IPR016181">
    <property type="entry name" value="Acyl_CoA_acyltransferase"/>
</dbReference>
<protein>
    <submittedName>
        <fullName evidence="2">GNAT family acetyltransferase</fullName>
    </submittedName>
</protein>
<dbReference type="RefSeq" id="WP_188510065.1">
    <property type="nucleotide sequence ID" value="NZ_BMGB01000001.1"/>
</dbReference>
<sequence length="169" mass="19081">MTRTERLSIDRLSVVDFDAMWSIHADPLTNAFNPAGPLIARSDAQRQFGDWLTHWHEHGFGYWTVRDDEGVVGFSGIRFSTWNDRTVLNLFYRYTPRAWGKGYATEVARAAVELWRDEHSAHPLIAYTTPGNVGSQRTALSAGLERRPDLDRVTGAELGDDVVFALGWS</sequence>
<reference evidence="2" key="2">
    <citation type="submission" date="2020-09" db="EMBL/GenBank/DDBJ databases">
        <authorList>
            <person name="Sun Q."/>
            <person name="Zhou Y."/>
        </authorList>
    </citation>
    <scope>NUCLEOTIDE SEQUENCE</scope>
    <source>
        <strain evidence="2">CGMCC 1.12813</strain>
    </source>
</reference>
<gene>
    <name evidence="2" type="ORF">GCM10010979_15490</name>
</gene>